<feature type="non-terminal residue" evidence="1">
    <location>
        <position position="1"/>
    </location>
</feature>
<proteinExistence type="predicted"/>
<protein>
    <submittedName>
        <fullName evidence="1">Uncharacterized protein</fullName>
    </submittedName>
</protein>
<reference evidence="1" key="1">
    <citation type="submission" date="2018-05" db="EMBL/GenBank/DDBJ databases">
        <authorList>
            <person name="Lanie J.A."/>
            <person name="Ng W.-L."/>
            <person name="Kazmierczak K.M."/>
            <person name="Andrzejewski T.M."/>
            <person name="Davidsen T.M."/>
            <person name="Wayne K.J."/>
            <person name="Tettelin H."/>
            <person name="Glass J.I."/>
            <person name="Rusch D."/>
            <person name="Podicherti R."/>
            <person name="Tsui H.-C.T."/>
            <person name="Winkler M.E."/>
        </authorList>
    </citation>
    <scope>NUCLEOTIDE SEQUENCE</scope>
</reference>
<organism evidence="1">
    <name type="scientific">marine metagenome</name>
    <dbReference type="NCBI Taxonomy" id="408172"/>
    <lineage>
        <taxon>unclassified sequences</taxon>
        <taxon>metagenomes</taxon>
        <taxon>ecological metagenomes</taxon>
    </lineage>
</organism>
<dbReference type="AlphaFoldDB" id="A0A382KSB4"/>
<sequence>EGVMLDPERAAEIPLTFEYDVLYNPTDENLTTGEFAEIVGDILLNIIDESLESDQIEFNTENRNNDTEQSDS</sequence>
<dbReference type="EMBL" id="UINC01082698">
    <property type="protein sequence ID" value="SVC27704.1"/>
    <property type="molecule type" value="Genomic_DNA"/>
</dbReference>
<accession>A0A382KSB4</accession>
<name>A0A382KSB4_9ZZZZ</name>
<evidence type="ECO:0000313" key="1">
    <source>
        <dbReference type="EMBL" id="SVC27704.1"/>
    </source>
</evidence>
<gene>
    <name evidence="1" type="ORF">METZ01_LOCUS280558</name>
</gene>